<proteinExistence type="predicted"/>
<keyword evidence="2" id="KW-1185">Reference proteome</keyword>
<name>A0A7X4GIJ6_9SPHN</name>
<dbReference type="AlphaFoldDB" id="A0A7X4GIJ6"/>
<sequence>MPLSACIYLGKNMLKYLALLAGLLAAPVIAEDPIVYSPLKNGQRFVCADLTEGNVNDSNQIRQYVLGYWSGFNAANSFNSLPGVDVGATTSANGVFGEIKLYCARNPSMDIPTAVLSTYLRFKRSGR</sequence>
<dbReference type="Proteomes" id="UP000465810">
    <property type="component" value="Unassembled WGS sequence"/>
</dbReference>
<dbReference type="RefSeq" id="WP_160986541.1">
    <property type="nucleotide sequence ID" value="NZ_WVTD01000010.1"/>
</dbReference>
<accession>A0A7X4GIJ6</accession>
<evidence type="ECO:0000313" key="2">
    <source>
        <dbReference type="Proteomes" id="UP000465810"/>
    </source>
</evidence>
<dbReference type="EMBL" id="WVTD01000010">
    <property type="protein sequence ID" value="MYL98914.1"/>
    <property type="molecule type" value="Genomic_DNA"/>
</dbReference>
<evidence type="ECO:0000313" key="1">
    <source>
        <dbReference type="EMBL" id="MYL98914.1"/>
    </source>
</evidence>
<reference evidence="1 2" key="1">
    <citation type="submission" date="2019-12" db="EMBL/GenBank/DDBJ databases">
        <authorList>
            <person name="Feng G."/>
            <person name="Zhu H."/>
        </authorList>
    </citation>
    <scope>NUCLEOTIDE SEQUENCE [LARGE SCALE GENOMIC DNA]</scope>
    <source>
        <strain evidence="1 2">FGD1</strain>
    </source>
</reference>
<protein>
    <submittedName>
        <fullName evidence="1">Uncharacterized protein</fullName>
    </submittedName>
</protein>
<comment type="caution">
    <text evidence="1">The sequence shown here is derived from an EMBL/GenBank/DDBJ whole genome shotgun (WGS) entry which is preliminary data.</text>
</comment>
<gene>
    <name evidence="1" type="ORF">GR702_14195</name>
</gene>
<organism evidence="1 2">
    <name type="scientific">Novosphingobium silvae</name>
    <dbReference type="NCBI Taxonomy" id="2692619"/>
    <lineage>
        <taxon>Bacteria</taxon>
        <taxon>Pseudomonadati</taxon>
        <taxon>Pseudomonadota</taxon>
        <taxon>Alphaproteobacteria</taxon>
        <taxon>Sphingomonadales</taxon>
        <taxon>Sphingomonadaceae</taxon>
        <taxon>Novosphingobium</taxon>
    </lineage>
</organism>